<evidence type="ECO:0000313" key="3">
    <source>
        <dbReference type="Proteomes" id="UP000320359"/>
    </source>
</evidence>
<accession>A0A552X374</accession>
<feature type="transmembrane region" description="Helical" evidence="1">
    <location>
        <begin position="109"/>
        <end position="131"/>
    </location>
</feature>
<dbReference type="AlphaFoldDB" id="A0A552X374"/>
<keyword evidence="1" id="KW-0472">Membrane</keyword>
<keyword evidence="1" id="KW-0812">Transmembrane</keyword>
<gene>
    <name evidence="2" type="ORF">FM042_00795</name>
</gene>
<evidence type="ECO:0000313" key="2">
    <source>
        <dbReference type="EMBL" id="TRW49435.1"/>
    </source>
</evidence>
<name>A0A552X374_9GAMM</name>
<dbReference type="Pfam" id="PF08570">
    <property type="entry name" value="DUF1761"/>
    <property type="match status" value="1"/>
</dbReference>
<dbReference type="OrthoDB" id="333057at2"/>
<feature type="transmembrane region" description="Helical" evidence="1">
    <location>
        <begin position="51"/>
        <end position="70"/>
    </location>
</feature>
<comment type="caution">
    <text evidence="2">The sequence shown here is derived from an EMBL/GenBank/DDBJ whole genome shotgun (WGS) entry which is preliminary data.</text>
</comment>
<sequence>MEFPTWWAVLLAAASNFMLGGLWFSVLFGKLWMRELGFSEEQLEKGNMTKIFGLAFVFNLAIASFLGMFLNQPTIGAAQGAFYGFLSGFGWIFFAIAVNSLYEQRGWKYVLITGGFWTVSLTLMGLILGAWG</sequence>
<organism evidence="2 3">
    <name type="scientific">Aliidiomarina halalkaliphila</name>
    <dbReference type="NCBI Taxonomy" id="2593535"/>
    <lineage>
        <taxon>Bacteria</taxon>
        <taxon>Pseudomonadati</taxon>
        <taxon>Pseudomonadota</taxon>
        <taxon>Gammaproteobacteria</taxon>
        <taxon>Alteromonadales</taxon>
        <taxon>Idiomarinaceae</taxon>
        <taxon>Aliidiomarina</taxon>
    </lineage>
</organism>
<feature type="transmembrane region" description="Helical" evidence="1">
    <location>
        <begin position="6"/>
        <end position="31"/>
    </location>
</feature>
<proteinExistence type="predicted"/>
<dbReference type="Proteomes" id="UP000320359">
    <property type="component" value="Unassembled WGS sequence"/>
</dbReference>
<feature type="transmembrane region" description="Helical" evidence="1">
    <location>
        <begin position="82"/>
        <end position="102"/>
    </location>
</feature>
<evidence type="ECO:0000256" key="1">
    <source>
        <dbReference type="SAM" id="Phobius"/>
    </source>
</evidence>
<keyword evidence="3" id="KW-1185">Reference proteome</keyword>
<keyword evidence="1" id="KW-1133">Transmembrane helix</keyword>
<dbReference type="EMBL" id="VJWL01000001">
    <property type="protein sequence ID" value="TRW49435.1"/>
    <property type="molecule type" value="Genomic_DNA"/>
</dbReference>
<dbReference type="RefSeq" id="WP_143233857.1">
    <property type="nucleotide sequence ID" value="NZ_VJWL01000001.1"/>
</dbReference>
<reference evidence="2 3" key="1">
    <citation type="submission" date="2019-07" db="EMBL/GenBank/DDBJ databases">
        <authorList>
            <person name="Yang M."/>
            <person name="Zhao D."/>
            <person name="Xiang H."/>
        </authorList>
    </citation>
    <scope>NUCLEOTIDE SEQUENCE [LARGE SCALE GENOMIC DNA]</scope>
    <source>
        <strain evidence="2 3">IM1326</strain>
    </source>
</reference>
<dbReference type="InterPro" id="IPR013879">
    <property type="entry name" value="DUF1761"/>
</dbReference>
<protein>
    <submittedName>
        <fullName evidence="2">DUF1761 domain-containing protein</fullName>
    </submittedName>
</protein>